<protein>
    <recommendedName>
        <fullName evidence="4">Outer membrane protein TolC</fullName>
    </recommendedName>
</protein>
<evidence type="ECO:0000256" key="1">
    <source>
        <dbReference type="SAM" id="SignalP"/>
    </source>
</evidence>
<evidence type="ECO:0008006" key="4">
    <source>
        <dbReference type="Google" id="ProtNLM"/>
    </source>
</evidence>
<dbReference type="Gene3D" id="1.20.1600.10">
    <property type="entry name" value="Outer membrane efflux proteins (OEP)"/>
    <property type="match status" value="1"/>
</dbReference>
<feature type="chain" id="PRO_5037046375" description="Outer membrane protein TolC" evidence="1">
    <location>
        <begin position="24"/>
        <end position="698"/>
    </location>
</feature>
<dbReference type="AlphaFoldDB" id="A0A917PLU4"/>
<reference evidence="2" key="2">
    <citation type="submission" date="2020-09" db="EMBL/GenBank/DDBJ databases">
        <authorList>
            <person name="Sun Q."/>
            <person name="Ohkuma M."/>
        </authorList>
    </citation>
    <scope>NUCLEOTIDE SEQUENCE</scope>
    <source>
        <strain evidence="2">JCM 30078</strain>
    </source>
</reference>
<keyword evidence="1" id="KW-0732">Signal</keyword>
<dbReference type="GO" id="GO:0015562">
    <property type="term" value="F:efflux transmembrane transporter activity"/>
    <property type="evidence" value="ECO:0007669"/>
    <property type="project" value="InterPro"/>
</dbReference>
<dbReference type="GO" id="GO:0016020">
    <property type="term" value="C:membrane"/>
    <property type="evidence" value="ECO:0007669"/>
    <property type="project" value="UniProtKB-SubCell"/>
</dbReference>
<evidence type="ECO:0000313" key="2">
    <source>
        <dbReference type="EMBL" id="GGJ83773.1"/>
    </source>
</evidence>
<reference evidence="2" key="1">
    <citation type="journal article" date="2014" name="Int. J. Syst. Evol. Microbiol.">
        <title>Complete genome sequence of Corynebacterium casei LMG S-19264T (=DSM 44701T), isolated from a smear-ripened cheese.</title>
        <authorList>
            <consortium name="US DOE Joint Genome Institute (JGI-PGF)"/>
            <person name="Walter F."/>
            <person name="Albersmeier A."/>
            <person name="Kalinowski J."/>
            <person name="Ruckert C."/>
        </authorList>
    </citation>
    <scope>NUCLEOTIDE SEQUENCE</scope>
    <source>
        <strain evidence="2">JCM 30078</strain>
    </source>
</reference>
<name>A0A917PLU4_9PSED</name>
<gene>
    <name evidence="2" type="ORF">GCM10009304_07200</name>
</gene>
<accession>A0A917PLU4</accession>
<evidence type="ECO:0000313" key="3">
    <source>
        <dbReference type="Proteomes" id="UP000635983"/>
    </source>
</evidence>
<proteinExistence type="predicted"/>
<dbReference type="Proteomes" id="UP000635983">
    <property type="component" value="Unassembled WGS sequence"/>
</dbReference>
<feature type="signal peptide" evidence="1">
    <location>
        <begin position="1"/>
        <end position="23"/>
    </location>
</feature>
<keyword evidence="3" id="KW-1185">Reference proteome</keyword>
<sequence length="698" mass="77740">MIEKNYTYCVLLGMTLIAGHAQARPLSMADVLAQAGNGSGYAAANAELEARYAAKDQRQSERGWQLFSSVSSGYYKELVTEDQRNEYTGLSYSIGVRYPLFGTLRRRAEAVRSAEGDIQRGEYERALARAQQRLYLRSAYADWWRAYEENRLCHDVSAAWNKAERTLDERLAGRWIRPSEARLMRSEWTSVRRRCDLQSSMLADMRAMLVSLGVTLKPSDTPAASTIARSPKPLSAWADALDENPRIGQRQVDVDVANANRDQPWYTAVNSEFALSAGREERPFESGPPGYGVTAGITFSAPFDVLDYGTARGKESEARYQAANHALEAERALLVREIGAVLARYRRAVDEYSWRAERRSAIDAIIAEERQRGSLDAGDAAVRIIQAQVDHYNANFAMISAWHGAWLEQSALQLFEDDQSKLAELIGTSQIAWDAPWASMSEVRQKRTWAQGTYIWESEALLSSATQDAQLIALQNAGMGVIHVGLNGVQVAAGAVTHNALAGLIRKAHAKNIQVNLLLGDANWMKPQSRPQLMALINRYRDLPFDGLHLDLEVEQLGWPVPDQRLRDWIATLKDAKAASPWPLAISSHPRWFGEMAERGPCVPCEVDKLGLQAVSLMIYTRNPGRSADAAQAAAKRWPNIAFRLAQSVEPDLPADLSWAGLNAARLSEQSRSWQTQLRKSGVAGIDWQSWSYYPSTP</sequence>
<organism evidence="2 3">
    <name type="scientific">Pseudomonas matsuisoli</name>
    <dbReference type="NCBI Taxonomy" id="1515666"/>
    <lineage>
        <taxon>Bacteria</taxon>
        <taxon>Pseudomonadati</taxon>
        <taxon>Pseudomonadota</taxon>
        <taxon>Gammaproteobacteria</taxon>
        <taxon>Pseudomonadales</taxon>
        <taxon>Pseudomonadaceae</taxon>
        <taxon>Pseudomonas</taxon>
    </lineage>
</organism>
<dbReference type="RefSeq" id="WP_188981798.1">
    <property type="nucleotide sequence ID" value="NZ_BMPO01000002.1"/>
</dbReference>
<dbReference type="EMBL" id="BMPO01000002">
    <property type="protein sequence ID" value="GGJ83773.1"/>
    <property type="molecule type" value="Genomic_DNA"/>
</dbReference>
<dbReference type="SUPFAM" id="SSF56954">
    <property type="entry name" value="Outer membrane efflux proteins (OEP)"/>
    <property type="match status" value="1"/>
</dbReference>
<comment type="caution">
    <text evidence="2">The sequence shown here is derived from an EMBL/GenBank/DDBJ whole genome shotgun (WGS) entry which is preliminary data.</text>
</comment>